<evidence type="ECO:0000256" key="4">
    <source>
        <dbReference type="ARBA" id="ARBA00023136"/>
    </source>
</evidence>
<protein>
    <submittedName>
        <fullName evidence="7">Unannotated protein</fullName>
    </submittedName>
</protein>
<evidence type="ECO:0000256" key="3">
    <source>
        <dbReference type="ARBA" id="ARBA00022989"/>
    </source>
</evidence>
<keyword evidence="5" id="KW-0456">Lyase</keyword>
<organism evidence="7">
    <name type="scientific">freshwater metagenome</name>
    <dbReference type="NCBI Taxonomy" id="449393"/>
    <lineage>
        <taxon>unclassified sequences</taxon>
        <taxon>metagenomes</taxon>
        <taxon>ecological metagenomes</taxon>
    </lineage>
</organism>
<dbReference type="InterPro" id="IPR003770">
    <property type="entry name" value="MLTG-like"/>
</dbReference>
<dbReference type="EMBL" id="CAEZTV010000001">
    <property type="protein sequence ID" value="CAB4572046.1"/>
    <property type="molecule type" value="Genomic_DNA"/>
</dbReference>
<reference evidence="7" key="1">
    <citation type="submission" date="2020-05" db="EMBL/GenBank/DDBJ databases">
        <authorList>
            <person name="Chiriac C."/>
            <person name="Salcher M."/>
            <person name="Ghai R."/>
            <person name="Kavagutti S V."/>
        </authorList>
    </citation>
    <scope>NUCLEOTIDE SEQUENCE</scope>
</reference>
<evidence type="ECO:0000256" key="5">
    <source>
        <dbReference type="ARBA" id="ARBA00023239"/>
    </source>
</evidence>
<keyword evidence="4" id="KW-0472">Membrane</keyword>
<evidence type="ECO:0000256" key="2">
    <source>
        <dbReference type="ARBA" id="ARBA00022692"/>
    </source>
</evidence>
<accession>A0A6J6E889</accession>
<keyword evidence="1" id="KW-1003">Cell membrane</keyword>
<keyword evidence="2" id="KW-0812">Transmembrane</keyword>
<name>A0A6J6E889_9ZZZZ</name>
<dbReference type="AlphaFoldDB" id="A0A6J6E889"/>
<dbReference type="GO" id="GO:0016829">
    <property type="term" value="F:lyase activity"/>
    <property type="evidence" value="ECO:0007669"/>
    <property type="project" value="UniProtKB-KW"/>
</dbReference>
<dbReference type="HAMAP" id="MF_02065">
    <property type="entry name" value="MltG"/>
    <property type="match status" value="1"/>
</dbReference>
<keyword evidence="6" id="KW-0961">Cell wall biogenesis/degradation</keyword>
<proteinExistence type="inferred from homology"/>
<dbReference type="Gene3D" id="3.30.1490.480">
    <property type="entry name" value="Endolytic murein transglycosylase"/>
    <property type="match status" value="1"/>
</dbReference>
<evidence type="ECO:0000313" key="7">
    <source>
        <dbReference type="EMBL" id="CAB4572046.1"/>
    </source>
</evidence>
<evidence type="ECO:0000256" key="6">
    <source>
        <dbReference type="ARBA" id="ARBA00023316"/>
    </source>
</evidence>
<dbReference type="GO" id="GO:0071555">
    <property type="term" value="P:cell wall organization"/>
    <property type="evidence" value="ECO:0007669"/>
    <property type="project" value="UniProtKB-KW"/>
</dbReference>
<dbReference type="PANTHER" id="PTHR30518:SF2">
    <property type="entry name" value="ENDOLYTIC MUREIN TRANSGLYCOSYLASE"/>
    <property type="match status" value="1"/>
</dbReference>
<evidence type="ECO:0000256" key="1">
    <source>
        <dbReference type="ARBA" id="ARBA00022475"/>
    </source>
</evidence>
<keyword evidence="3" id="KW-1133">Transmembrane helix</keyword>
<sequence>MKKYVVVILSLCFFTFSAVAVHNAFLLIDYRSSSNESKVDIVIQNGDTGFEIAKKLESAGVVKTAKAFYRAALAQKRSEGISPGVHQIDLKISSNAAIDQLLDRKRNRGVIGFVEGMRAYEVFQKLEASELLQGVYSKNIYPDPIYATKNLEGFLFPAQYAFIPGTKIDQAVQEMINRFNIAATETGLIKGYDKYTPYEVLIVASMAQAEGDAEDFSKIARVIYNRLKIGMPLQINATIDYATKARGEIRMSYKQLQLNSKYNTYRYRGLTPTPIGSPGEDAMRAAMNPAQGDWLYFITVKPGDTRFTKSFPEFTLWVAEFRKNEDAGLFE</sequence>
<dbReference type="PANTHER" id="PTHR30518">
    <property type="entry name" value="ENDOLYTIC MUREIN TRANSGLYCOSYLASE"/>
    <property type="match status" value="1"/>
</dbReference>
<dbReference type="Pfam" id="PF02618">
    <property type="entry name" value="YceG"/>
    <property type="match status" value="1"/>
</dbReference>
<gene>
    <name evidence="7" type="ORF">UFOPK1747_00023</name>
</gene>
<dbReference type="NCBIfam" id="TIGR00247">
    <property type="entry name" value="endolytic transglycosylase MltG"/>
    <property type="match status" value="1"/>
</dbReference>